<gene>
    <name evidence="7" type="ORF">IAB60_00015</name>
</gene>
<evidence type="ECO:0000259" key="5">
    <source>
        <dbReference type="PROSITE" id="PS50932"/>
    </source>
</evidence>
<evidence type="ECO:0000256" key="4">
    <source>
        <dbReference type="ARBA" id="ARBA00023163"/>
    </source>
</evidence>
<keyword evidence="4" id="KW-0804">Transcription</keyword>
<dbReference type="GO" id="GO:0000976">
    <property type="term" value="F:transcription cis-regulatory region binding"/>
    <property type="evidence" value="ECO:0007669"/>
    <property type="project" value="TreeGrafter"/>
</dbReference>
<evidence type="ECO:0000313" key="8">
    <source>
        <dbReference type="Proteomes" id="UP000886860"/>
    </source>
</evidence>
<dbReference type="InterPro" id="IPR001387">
    <property type="entry name" value="Cro/C1-type_HTH"/>
</dbReference>
<dbReference type="PROSITE" id="PS50943">
    <property type="entry name" value="HTH_CROC1"/>
    <property type="match status" value="1"/>
</dbReference>
<keyword evidence="3" id="KW-0238">DNA-binding</keyword>
<dbReference type="Gene3D" id="1.10.260.40">
    <property type="entry name" value="lambda repressor-like DNA-binding domains"/>
    <property type="match status" value="1"/>
</dbReference>
<dbReference type="CDD" id="cd01392">
    <property type="entry name" value="HTH_LacI"/>
    <property type="match status" value="1"/>
</dbReference>
<organism evidence="7 8">
    <name type="scientific">Candidatus Caccovicinus merdipullorum</name>
    <dbReference type="NCBI Taxonomy" id="2840724"/>
    <lineage>
        <taxon>Bacteria</taxon>
        <taxon>Bacillati</taxon>
        <taxon>Bacillota</taxon>
        <taxon>Clostridia</taxon>
        <taxon>Eubacteriales</taxon>
        <taxon>Candidatus Caccovicinus</taxon>
    </lineage>
</organism>
<comment type="caution">
    <text evidence="7">The sequence shown here is derived from an EMBL/GenBank/DDBJ whole genome shotgun (WGS) entry which is preliminary data.</text>
</comment>
<keyword evidence="2" id="KW-0805">Transcription regulation</keyword>
<dbReference type="Gene3D" id="3.40.50.2300">
    <property type="match status" value="2"/>
</dbReference>
<dbReference type="SMART" id="SM00354">
    <property type="entry name" value="HTH_LACI"/>
    <property type="match status" value="1"/>
</dbReference>
<dbReference type="InterPro" id="IPR028082">
    <property type="entry name" value="Peripla_BP_I"/>
</dbReference>
<reference evidence="7" key="2">
    <citation type="journal article" date="2021" name="PeerJ">
        <title>Extensive microbial diversity within the chicken gut microbiome revealed by metagenomics and culture.</title>
        <authorList>
            <person name="Gilroy R."/>
            <person name="Ravi A."/>
            <person name="Getino M."/>
            <person name="Pursley I."/>
            <person name="Horton D.L."/>
            <person name="Alikhan N.F."/>
            <person name="Baker D."/>
            <person name="Gharbi K."/>
            <person name="Hall N."/>
            <person name="Watson M."/>
            <person name="Adriaenssens E.M."/>
            <person name="Foster-Nyarko E."/>
            <person name="Jarju S."/>
            <person name="Secka A."/>
            <person name="Antonio M."/>
            <person name="Oren A."/>
            <person name="Chaudhuri R.R."/>
            <person name="La Ragione R."/>
            <person name="Hildebrand F."/>
            <person name="Pallen M.J."/>
        </authorList>
    </citation>
    <scope>NUCLEOTIDE SEQUENCE</scope>
    <source>
        <strain evidence="7">CHK123-3438</strain>
    </source>
</reference>
<dbReference type="SUPFAM" id="SSF47413">
    <property type="entry name" value="lambda repressor-like DNA-binding domains"/>
    <property type="match status" value="1"/>
</dbReference>
<dbReference type="Pfam" id="PF13377">
    <property type="entry name" value="Peripla_BP_3"/>
    <property type="match status" value="1"/>
</dbReference>
<dbReference type="PANTHER" id="PTHR30146">
    <property type="entry name" value="LACI-RELATED TRANSCRIPTIONAL REPRESSOR"/>
    <property type="match status" value="1"/>
</dbReference>
<evidence type="ECO:0000256" key="2">
    <source>
        <dbReference type="ARBA" id="ARBA00023015"/>
    </source>
</evidence>
<name>A0A9D1KEQ4_9FIRM</name>
<accession>A0A9D1KEQ4</accession>
<evidence type="ECO:0000256" key="1">
    <source>
        <dbReference type="ARBA" id="ARBA00022491"/>
    </source>
</evidence>
<evidence type="ECO:0000256" key="3">
    <source>
        <dbReference type="ARBA" id="ARBA00023125"/>
    </source>
</evidence>
<feature type="domain" description="HTH cro/C1-type" evidence="6">
    <location>
        <begin position="3"/>
        <end position="51"/>
    </location>
</feature>
<dbReference type="InterPro" id="IPR046335">
    <property type="entry name" value="LacI/GalR-like_sensor"/>
</dbReference>
<dbReference type="GO" id="GO:0003700">
    <property type="term" value="F:DNA-binding transcription factor activity"/>
    <property type="evidence" value="ECO:0007669"/>
    <property type="project" value="TreeGrafter"/>
</dbReference>
<protein>
    <submittedName>
        <fullName evidence="7">Substrate-binding domain-containing protein</fullName>
    </submittedName>
</protein>
<dbReference type="AlphaFoldDB" id="A0A9D1KEQ4"/>
<dbReference type="PROSITE" id="PS50932">
    <property type="entry name" value="HTH_LACI_2"/>
    <property type="match status" value="1"/>
</dbReference>
<evidence type="ECO:0000259" key="6">
    <source>
        <dbReference type="PROSITE" id="PS50943"/>
    </source>
</evidence>
<dbReference type="InterPro" id="IPR010982">
    <property type="entry name" value="Lambda_DNA-bd_dom_sf"/>
</dbReference>
<dbReference type="PANTHER" id="PTHR30146:SF95">
    <property type="entry name" value="RIBOSE OPERON REPRESSOR"/>
    <property type="match status" value="1"/>
</dbReference>
<dbReference type="Proteomes" id="UP000886860">
    <property type="component" value="Unassembled WGS sequence"/>
</dbReference>
<dbReference type="EMBL" id="DVKS01000001">
    <property type="protein sequence ID" value="HIT40481.1"/>
    <property type="molecule type" value="Genomic_DNA"/>
</dbReference>
<reference evidence="7" key="1">
    <citation type="submission" date="2020-10" db="EMBL/GenBank/DDBJ databases">
        <authorList>
            <person name="Gilroy R."/>
        </authorList>
    </citation>
    <scope>NUCLEOTIDE SEQUENCE</scope>
    <source>
        <strain evidence="7">CHK123-3438</strain>
    </source>
</reference>
<sequence length="344" mass="39722">MAKKQNVTFSDIAKYTNFSKTTISRYFNNPDSLTLENQQIISDALIKLNYQENKVARILANGKTEFVGIIVPNLYLHYYSEILNQILLTYEEFGYKFLVFIGNENEEIERQYIRELMAYKIEGLIILSHTIPSRELADLKVPIVTIEREDTYVSSVNTDNYMGGIQAVSLLAKHGCDVLIHINTPTPESVPAYGRIRGFEDFCRDHQLPHEVFLRNLGQHYEEDQRTLQEILSILEEKYQGKKKGIFVTNDTHANTLLNLLIRRYGKLPPDYYIIGFDNSPVSQEAVFPISTIGQQIDKISHEAVRLLVEQMNEQKKRKPAPLTEPVHKVIAPVLLRRYTTERE</sequence>
<keyword evidence="1" id="KW-0678">Repressor</keyword>
<dbReference type="InterPro" id="IPR000843">
    <property type="entry name" value="HTH_LacI"/>
</dbReference>
<proteinExistence type="predicted"/>
<dbReference type="SUPFAM" id="SSF53822">
    <property type="entry name" value="Periplasmic binding protein-like I"/>
    <property type="match status" value="1"/>
</dbReference>
<evidence type="ECO:0000313" key="7">
    <source>
        <dbReference type="EMBL" id="HIT40481.1"/>
    </source>
</evidence>
<feature type="domain" description="HTH lacI-type" evidence="5">
    <location>
        <begin position="7"/>
        <end position="61"/>
    </location>
</feature>